<dbReference type="NCBIfam" id="TIGR00199">
    <property type="entry name" value="PncC_domain"/>
    <property type="match status" value="1"/>
</dbReference>
<dbReference type="SUPFAM" id="SSF53218">
    <property type="entry name" value="Molybdenum cofactor biosynthesis proteins"/>
    <property type="match status" value="1"/>
</dbReference>
<keyword evidence="4" id="KW-1185">Reference proteome</keyword>
<dbReference type="NCBIfam" id="TIGR00200">
    <property type="entry name" value="cinA_nterm"/>
    <property type="match status" value="1"/>
</dbReference>
<dbReference type="InterPro" id="IPR036653">
    <property type="entry name" value="CinA-like_C"/>
</dbReference>
<dbReference type="SUPFAM" id="SSF142433">
    <property type="entry name" value="CinA-like"/>
    <property type="match status" value="1"/>
</dbReference>
<dbReference type="HAMAP" id="MF_00226_B">
    <property type="entry name" value="CinA_B"/>
    <property type="match status" value="1"/>
</dbReference>
<dbReference type="InterPro" id="IPR001453">
    <property type="entry name" value="MoaB/Mog_dom"/>
</dbReference>
<evidence type="ECO:0000313" key="4">
    <source>
        <dbReference type="Proteomes" id="UP001163328"/>
    </source>
</evidence>
<gene>
    <name evidence="3" type="ORF">K5I29_00785</name>
</gene>
<dbReference type="EMBL" id="CP081495">
    <property type="protein sequence ID" value="UYW01512.1"/>
    <property type="molecule type" value="Genomic_DNA"/>
</dbReference>
<dbReference type="CDD" id="cd00885">
    <property type="entry name" value="cinA"/>
    <property type="match status" value="1"/>
</dbReference>
<dbReference type="Gene3D" id="3.90.950.20">
    <property type="entry name" value="CinA-like"/>
    <property type="match status" value="1"/>
</dbReference>
<dbReference type="PIRSF" id="PIRSF006728">
    <property type="entry name" value="CinA"/>
    <property type="match status" value="1"/>
</dbReference>
<dbReference type="PANTHER" id="PTHR13939">
    <property type="entry name" value="NICOTINAMIDE-NUCLEOTIDE AMIDOHYDROLASE PNCC"/>
    <property type="match status" value="1"/>
</dbReference>
<dbReference type="InterPro" id="IPR008135">
    <property type="entry name" value="Competence-induced_CinA"/>
</dbReference>
<dbReference type="InterPro" id="IPR041424">
    <property type="entry name" value="CinA_KH"/>
</dbReference>
<dbReference type="InterPro" id="IPR036425">
    <property type="entry name" value="MoaB/Mog-like_dom_sf"/>
</dbReference>
<dbReference type="Proteomes" id="UP001163328">
    <property type="component" value="Chromosome"/>
</dbReference>
<dbReference type="NCBIfam" id="TIGR00177">
    <property type="entry name" value="molyb_syn"/>
    <property type="match status" value="1"/>
</dbReference>
<evidence type="ECO:0000256" key="1">
    <source>
        <dbReference type="HAMAP-Rule" id="MF_00226"/>
    </source>
</evidence>
<evidence type="ECO:0000259" key="2">
    <source>
        <dbReference type="SMART" id="SM00852"/>
    </source>
</evidence>
<organism evidence="3 4">
    <name type="scientific">Flavobacterium agricola</name>
    <dbReference type="NCBI Taxonomy" id="2870839"/>
    <lineage>
        <taxon>Bacteria</taxon>
        <taxon>Pseudomonadati</taxon>
        <taxon>Bacteroidota</taxon>
        <taxon>Flavobacteriia</taxon>
        <taxon>Flavobacteriales</taxon>
        <taxon>Flavobacteriaceae</taxon>
        <taxon>Flavobacterium</taxon>
    </lineage>
</organism>
<dbReference type="Pfam" id="PF00994">
    <property type="entry name" value="MoCF_biosynth"/>
    <property type="match status" value="1"/>
</dbReference>
<dbReference type="Pfam" id="PF02464">
    <property type="entry name" value="CinA"/>
    <property type="match status" value="1"/>
</dbReference>
<dbReference type="SMART" id="SM00852">
    <property type="entry name" value="MoCF_biosynth"/>
    <property type="match status" value="1"/>
</dbReference>
<dbReference type="Pfam" id="PF18146">
    <property type="entry name" value="CinA_KH"/>
    <property type="match status" value="1"/>
</dbReference>
<sequence length="417" mass="45582">MKAAVVTIGDEILIGQIVDTNSAFIAKQLDELGFQVVEVLSIADQEQAIVNMLQSYQNKVDLVVITGGLGPTKDDITKKTICKFFNDDLVLNQEVLTHVTRLLEDFYNRPVSEINKQQALVPSRAKILFNKVGTAPGMILQNNKTFFVSLPGVPFEMKYIVENELKPWVITNFDAFYNVHQTIITQGVGESLLAERIANWENNLPPAIKLAYLPSPGMVKLRLSSSGNDKQAIEQSISNQVSMLALIIGDCIISYDEQLPLPHQIYLLLKSKKQTIAVAESCTGGKLATCFTEIPGISSVFKGGVITYATDSKVNLLGVSQDTILEQSVVSAQVAEQMATQAKNKFQTDYAIASTGNAGPLKGDSDAEVGTVHIGIATPHGTFSEKFMFGQPREKVVKSAVNKALELVYKELIKKNN</sequence>
<dbReference type="Gene3D" id="3.40.980.10">
    <property type="entry name" value="MoaB/Mog-like domain"/>
    <property type="match status" value="1"/>
</dbReference>
<comment type="similarity">
    <text evidence="1">Belongs to the CinA family.</text>
</comment>
<protein>
    <recommendedName>
        <fullName evidence="1">CinA-like protein</fullName>
    </recommendedName>
</protein>
<proteinExistence type="inferred from homology"/>
<dbReference type="PANTHER" id="PTHR13939:SF0">
    <property type="entry name" value="NMN AMIDOHYDROLASE-LIKE PROTEIN YFAY"/>
    <property type="match status" value="1"/>
</dbReference>
<dbReference type="InterPro" id="IPR008136">
    <property type="entry name" value="CinA_C"/>
</dbReference>
<accession>A0ABY6M117</accession>
<evidence type="ECO:0000313" key="3">
    <source>
        <dbReference type="EMBL" id="UYW01512.1"/>
    </source>
</evidence>
<name>A0ABY6M117_9FLAO</name>
<feature type="domain" description="MoaB/Mog" evidence="2">
    <location>
        <begin position="4"/>
        <end position="172"/>
    </location>
</feature>
<reference evidence="3" key="1">
    <citation type="submission" date="2021-08" db="EMBL/GenBank/DDBJ databases">
        <title>Flavobacterium sp. strain CC-SYL302.</title>
        <authorList>
            <person name="Lin S.-Y."/>
            <person name="Lee T.-H."/>
            <person name="Young C.-C."/>
        </authorList>
    </citation>
    <scope>NUCLEOTIDE SEQUENCE</scope>
    <source>
        <strain evidence="3">CC-SYL302</strain>
    </source>
</reference>
<dbReference type="InterPro" id="IPR050101">
    <property type="entry name" value="CinA"/>
</dbReference>
<dbReference type="RefSeq" id="WP_264433987.1">
    <property type="nucleotide sequence ID" value="NZ_CP081495.1"/>
</dbReference>